<dbReference type="AlphaFoldDB" id="A0A091CAV3"/>
<dbReference type="EMBL" id="FOTG01000003">
    <property type="protein sequence ID" value="SFL14268.1"/>
    <property type="molecule type" value="Genomic_DNA"/>
</dbReference>
<dbReference type="Gene3D" id="1.25.40.10">
    <property type="entry name" value="Tetratricopeptide repeat domain"/>
    <property type="match status" value="1"/>
</dbReference>
<dbReference type="PANTHER" id="PTHR37038">
    <property type="entry name" value="TRANSCRIPTIONAL REGULATOR-RELATED"/>
    <property type="match status" value="1"/>
</dbReference>
<dbReference type="PROSITE" id="PS50943">
    <property type="entry name" value="HTH_CROC1"/>
    <property type="match status" value="1"/>
</dbReference>
<dbReference type="InterPro" id="IPR010057">
    <property type="entry name" value="Transcription_activator_Rgg_C"/>
</dbReference>
<dbReference type="InterPro" id="IPR001387">
    <property type="entry name" value="Cro/C1-type_HTH"/>
</dbReference>
<dbReference type="SMART" id="SM00530">
    <property type="entry name" value="HTH_XRE"/>
    <property type="match status" value="1"/>
</dbReference>
<evidence type="ECO:0000313" key="2">
    <source>
        <dbReference type="EMBL" id="KFN87483.1"/>
    </source>
</evidence>
<dbReference type="Pfam" id="PF21259">
    <property type="entry name" value="Rgg_C"/>
    <property type="match status" value="1"/>
</dbReference>
<dbReference type="Proteomes" id="UP000182793">
    <property type="component" value="Unassembled WGS sequence"/>
</dbReference>
<dbReference type="SUPFAM" id="SSF47413">
    <property type="entry name" value="lambda repressor-like DNA-binding domains"/>
    <property type="match status" value="1"/>
</dbReference>
<comment type="caution">
    <text evidence="2">The sequence shown here is derived from an EMBL/GenBank/DDBJ whole genome shotgun (WGS) entry which is preliminary data.</text>
</comment>
<dbReference type="EMBL" id="AUZH01000026">
    <property type="protein sequence ID" value="KFN87483.1"/>
    <property type="molecule type" value="Genomic_DNA"/>
</dbReference>
<evidence type="ECO:0000313" key="3">
    <source>
        <dbReference type="EMBL" id="SFL14268.1"/>
    </source>
</evidence>
<evidence type="ECO:0000313" key="4">
    <source>
        <dbReference type="Proteomes" id="UP000029382"/>
    </source>
</evidence>
<feature type="domain" description="HTH cro/C1-type" evidence="1">
    <location>
        <begin position="26"/>
        <end position="61"/>
    </location>
</feature>
<keyword evidence="5" id="KW-1185">Reference proteome</keyword>
<dbReference type="Proteomes" id="UP000029382">
    <property type="component" value="Unassembled WGS sequence"/>
</dbReference>
<evidence type="ECO:0000259" key="1">
    <source>
        <dbReference type="PROSITE" id="PS50943"/>
    </source>
</evidence>
<dbReference type="PANTHER" id="PTHR37038:SF12">
    <property type="entry name" value="TRANSCRIPTIONAL REGULATOR"/>
    <property type="match status" value="1"/>
</dbReference>
<dbReference type="InterPro" id="IPR053163">
    <property type="entry name" value="HTH-type_regulator_Rgg"/>
</dbReference>
<dbReference type="CDD" id="cd00093">
    <property type="entry name" value="HTH_XRE"/>
    <property type="match status" value="1"/>
</dbReference>
<name>A0A091CAV3_STREI</name>
<dbReference type="InterPro" id="IPR010982">
    <property type="entry name" value="Lambda_DNA-bd_dom_sf"/>
</dbReference>
<sequence>MQDYGPIFKESRINRGFSLKQVACDDLSISQLSRFERGESDISLNKFLLALQAIQLSLDEFMNRANNYKKQGQKKLMSQMAVYHYQKDVQGLEKMIQEEQKKLEKDFTDIQAKLNIILFRGMICQCDDTRTMSKEDLDFVIDYLFQKENWEIGDLILIGNFYTFYPTPLMSRMVREILKRVDYYSEISTNRNLVECTLINMIEICTERGELEEASFFEKEAEKLLSNERNAYHRTVFLYEKGFLKYAKGDFSGIDDMKNAIFCFEVTGAINHAKHYQSHMEKVLK</sequence>
<dbReference type="NCBIfam" id="TIGR01716">
    <property type="entry name" value="RGG_Cterm"/>
    <property type="match status" value="1"/>
</dbReference>
<protein>
    <submittedName>
        <fullName evidence="2">MutR family transcriptional regulator</fullName>
    </submittedName>
    <submittedName>
        <fullName evidence="3">Transcriptional activator, Rgg/GadR/MutR family, C-terminal domain-containing protein</fullName>
    </submittedName>
</protein>
<gene>
    <name evidence="2" type="ORF">H702_07710</name>
    <name evidence="3" type="ORF">SAMN02910290_00586</name>
</gene>
<reference evidence="3 5" key="2">
    <citation type="submission" date="2016-10" db="EMBL/GenBank/DDBJ databases">
        <authorList>
            <person name="Varghese N."/>
            <person name="Submissions S."/>
        </authorList>
    </citation>
    <scope>NUCLEOTIDE SEQUENCE [LARGE SCALE GENOMIC DNA]</scope>
    <source>
        <strain evidence="3 5">JB1</strain>
    </source>
</reference>
<evidence type="ECO:0000313" key="5">
    <source>
        <dbReference type="Proteomes" id="UP000182793"/>
    </source>
</evidence>
<dbReference type="RefSeq" id="WP_039697108.1">
    <property type="nucleotide sequence ID" value="NZ_AUZH01000026.1"/>
</dbReference>
<reference evidence="2 4" key="1">
    <citation type="journal article" date="2014" name="Genome Announc.">
        <title>Draft Genome Sequences of Streptococcus bovis Strains ATCC 33317 and JB1.</title>
        <authorList>
            <person name="Benahmed F.H."/>
            <person name="Gopinath G.R."/>
            <person name="Harbottle H."/>
            <person name="Cotta M.A."/>
            <person name="Luo Y."/>
            <person name="Henderson C."/>
            <person name="Teri P."/>
            <person name="Soppet D."/>
            <person name="Rasmussen M."/>
            <person name="Whitehead T.R."/>
            <person name="Davidson M."/>
        </authorList>
    </citation>
    <scope>NUCLEOTIDE SEQUENCE [LARGE SCALE GENOMIC DNA]</scope>
    <source>
        <strain evidence="2 4">JB1</strain>
    </source>
</reference>
<accession>A0A091CAV3</accession>
<proteinExistence type="predicted"/>
<organism evidence="2 4">
    <name type="scientific">Streptococcus equinus JB1</name>
    <dbReference type="NCBI Taxonomy" id="1294274"/>
    <lineage>
        <taxon>Bacteria</taxon>
        <taxon>Bacillati</taxon>
        <taxon>Bacillota</taxon>
        <taxon>Bacilli</taxon>
        <taxon>Lactobacillales</taxon>
        <taxon>Streptococcaceae</taxon>
        <taxon>Streptococcus</taxon>
    </lineage>
</organism>
<dbReference type="InterPro" id="IPR011990">
    <property type="entry name" value="TPR-like_helical_dom_sf"/>
</dbReference>
<dbReference type="GO" id="GO:0003677">
    <property type="term" value="F:DNA binding"/>
    <property type="evidence" value="ECO:0007669"/>
    <property type="project" value="InterPro"/>
</dbReference>